<evidence type="ECO:0000313" key="1">
    <source>
        <dbReference type="EMBL" id="PZO87626.1"/>
    </source>
</evidence>
<proteinExistence type="predicted"/>
<evidence type="ECO:0000313" key="2">
    <source>
        <dbReference type="Proteomes" id="UP000249557"/>
    </source>
</evidence>
<dbReference type="AlphaFoldDB" id="A0A2W5A236"/>
<comment type="caution">
    <text evidence="1">The sequence shown here is derived from an EMBL/GenBank/DDBJ whole genome shotgun (WGS) entry which is preliminary data.</text>
</comment>
<name>A0A2W5A236_9BACT</name>
<gene>
    <name evidence="1" type="ORF">DI626_03600</name>
</gene>
<dbReference type="Proteomes" id="UP000249557">
    <property type="component" value="Unassembled WGS sequence"/>
</dbReference>
<sequence length="90" mass="10395">MRADMVEYSSMAGVIYRDFSRMAKIMAQREADEQSLSGWSRFKFIRHETKRINGLSDQFLKAAIGEMVHAICEQRKPKDACEIFVGVVYN</sequence>
<reference evidence="1 2" key="1">
    <citation type="submission" date="2017-08" db="EMBL/GenBank/DDBJ databases">
        <title>Infants hospitalized years apart are colonized by the same room-sourced microbial strains.</title>
        <authorList>
            <person name="Brooks B."/>
            <person name="Olm M.R."/>
            <person name="Firek B.A."/>
            <person name="Baker R."/>
            <person name="Thomas B.C."/>
            <person name="Morowitz M.J."/>
            <person name="Banfield J.F."/>
        </authorList>
    </citation>
    <scope>NUCLEOTIDE SEQUENCE [LARGE SCALE GENOMIC DNA]</scope>
    <source>
        <strain evidence="1">S2_018_000_R2_104</strain>
    </source>
</reference>
<accession>A0A2W5A236</accession>
<protein>
    <submittedName>
        <fullName evidence="1">Uncharacterized protein</fullName>
    </submittedName>
</protein>
<dbReference type="EMBL" id="QFNK01000049">
    <property type="protein sequence ID" value="PZO87626.1"/>
    <property type="molecule type" value="Genomic_DNA"/>
</dbReference>
<organism evidence="1 2">
    <name type="scientific">Micavibrio aeruginosavorus</name>
    <dbReference type="NCBI Taxonomy" id="349221"/>
    <lineage>
        <taxon>Bacteria</taxon>
        <taxon>Pseudomonadati</taxon>
        <taxon>Bdellovibrionota</taxon>
        <taxon>Bdellovibrionia</taxon>
        <taxon>Bdellovibrionales</taxon>
        <taxon>Pseudobdellovibrionaceae</taxon>
        <taxon>Micavibrio</taxon>
    </lineage>
</organism>